<dbReference type="GO" id="GO:0005615">
    <property type="term" value="C:extracellular space"/>
    <property type="evidence" value="ECO:0007669"/>
    <property type="project" value="TreeGrafter"/>
</dbReference>
<comment type="caution">
    <text evidence="4">The sequence shown here is derived from an EMBL/GenBank/DDBJ whole genome shotgun (WGS) entry which is preliminary data.</text>
</comment>
<keyword evidence="5" id="KW-1185">Reference proteome</keyword>
<dbReference type="PROSITE" id="PS50245">
    <property type="entry name" value="CAP_GLY_2"/>
    <property type="match status" value="1"/>
</dbReference>
<dbReference type="SMART" id="SM01052">
    <property type="entry name" value="CAP_GLY"/>
    <property type="match status" value="1"/>
</dbReference>
<proteinExistence type="predicted"/>
<dbReference type="Gene3D" id="2.30.30.190">
    <property type="entry name" value="CAP Gly-rich-like domain"/>
    <property type="match status" value="1"/>
</dbReference>
<dbReference type="InterPro" id="IPR032675">
    <property type="entry name" value="LRR_dom_sf"/>
</dbReference>
<dbReference type="PROSITE" id="PS00845">
    <property type="entry name" value="CAP_GLY_1"/>
    <property type="match status" value="1"/>
</dbReference>
<dbReference type="EMBL" id="JACAZH010000007">
    <property type="protein sequence ID" value="KAF7363860.1"/>
    <property type="molecule type" value="Genomic_DNA"/>
</dbReference>
<dbReference type="PANTHER" id="PTHR45712:SF22">
    <property type="entry name" value="INSULIN-LIKE GROWTH FACTOR-BINDING PROTEIN COMPLEX ACID LABILE SUBUNIT"/>
    <property type="match status" value="1"/>
</dbReference>
<evidence type="ECO:0000313" key="5">
    <source>
        <dbReference type="Proteomes" id="UP000623467"/>
    </source>
</evidence>
<organism evidence="4 5">
    <name type="scientific">Mycena sanguinolenta</name>
    <dbReference type="NCBI Taxonomy" id="230812"/>
    <lineage>
        <taxon>Eukaryota</taxon>
        <taxon>Fungi</taxon>
        <taxon>Dikarya</taxon>
        <taxon>Basidiomycota</taxon>
        <taxon>Agaricomycotina</taxon>
        <taxon>Agaricomycetes</taxon>
        <taxon>Agaricomycetidae</taxon>
        <taxon>Agaricales</taxon>
        <taxon>Marasmiineae</taxon>
        <taxon>Mycenaceae</taxon>
        <taxon>Mycena</taxon>
    </lineage>
</organism>
<keyword evidence="2" id="KW-0677">Repeat</keyword>
<keyword evidence="1" id="KW-0433">Leucine-rich repeat</keyword>
<dbReference type="Pfam" id="PF01302">
    <property type="entry name" value="CAP_GLY"/>
    <property type="match status" value="1"/>
</dbReference>
<protein>
    <submittedName>
        <fullName evidence="4">CAP-Gly domain-containing protein</fullName>
    </submittedName>
</protein>
<sequence length="520" mass="57846">MDNLHLPAEGTRLRLAGHTGTVKFVGSVDNTSGTWLGVEWDDPKRGKHDGVKDGKRYFACRVENAGSFIRPTPNIFYGTSFLKALYSKYVELPHGSQSQEKVLLGSSNGAIEVEAVDLDKIRGKFANLDRLREVSLDNEGVSRYEDPPGTLRATCPSVQGLDLSTSLRLSLNRNRLQSPKDTRAMTLAFTSLIELRLNCTLTTWAEMQQVTAAMPVLRIVELGLNSIDELSPADLQIQGSTIETINLDSNDLCDWVHICGALRPYSLLERVVLASNKVDKIPHPLVGQALHVKHLSLSFNRLGSWADIDALSAWCPTLNTLTLNGNPLFDDPVHGRSSRQLTIARIPTLLALDAAPISAKERTDCELFYLSHIALQGPKSDEERNLSYPQWAALCKKHGRPAEHDTSQNQDKLSRRLIELNVYHCTITPPSSNADLEAAHRLMQEAERITLRVLPSMTLRALRQKICKTMKYSSSSTALSVWLQMQDSSFALLESDRDAQDLDWLGIESGSCIIFTQYEK</sequence>
<dbReference type="InterPro" id="IPR036859">
    <property type="entry name" value="CAP-Gly_dom_sf"/>
</dbReference>
<dbReference type="PANTHER" id="PTHR45712">
    <property type="entry name" value="AGAP008170-PA"/>
    <property type="match status" value="1"/>
</dbReference>
<dbReference type="SUPFAM" id="SSF74924">
    <property type="entry name" value="Cap-Gly domain"/>
    <property type="match status" value="1"/>
</dbReference>
<dbReference type="Gene3D" id="3.10.20.90">
    <property type="entry name" value="Phosphatidylinositol 3-kinase Catalytic Subunit, Chain A, domain 1"/>
    <property type="match status" value="1"/>
</dbReference>
<evidence type="ECO:0000259" key="3">
    <source>
        <dbReference type="PROSITE" id="PS50245"/>
    </source>
</evidence>
<dbReference type="Proteomes" id="UP000623467">
    <property type="component" value="Unassembled WGS sequence"/>
</dbReference>
<dbReference type="AlphaFoldDB" id="A0A8H6YU05"/>
<dbReference type="Gene3D" id="3.80.10.10">
    <property type="entry name" value="Ribonuclease Inhibitor"/>
    <property type="match status" value="2"/>
</dbReference>
<dbReference type="OrthoDB" id="5273213at2759"/>
<feature type="domain" description="CAP-Gly" evidence="3">
    <location>
        <begin position="26"/>
        <end position="70"/>
    </location>
</feature>
<evidence type="ECO:0000313" key="4">
    <source>
        <dbReference type="EMBL" id="KAF7363860.1"/>
    </source>
</evidence>
<dbReference type="InterPro" id="IPR050333">
    <property type="entry name" value="SLRP"/>
</dbReference>
<dbReference type="InterPro" id="IPR000938">
    <property type="entry name" value="CAP-Gly_domain"/>
</dbReference>
<dbReference type="SUPFAM" id="SSF52047">
    <property type="entry name" value="RNI-like"/>
    <property type="match status" value="1"/>
</dbReference>
<name>A0A8H6YU05_9AGAR</name>
<reference evidence="4" key="1">
    <citation type="submission" date="2020-05" db="EMBL/GenBank/DDBJ databases">
        <title>Mycena genomes resolve the evolution of fungal bioluminescence.</title>
        <authorList>
            <person name="Tsai I.J."/>
        </authorList>
    </citation>
    <scope>NUCLEOTIDE SEQUENCE</scope>
    <source>
        <strain evidence="4">160909Yilan</strain>
    </source>
</reference>
<gene>
    <name evidence="4" type="ORF">MSAN_01044000</name>
</gene>
<evidence type="ECO:0000256" key="2">
    <source>
        <dbReference type="ARBA" id="ARBA00022737"/>
    </source>
</evidence>
<evidence type="ECO:0000256" key="1">
    <source>
        <dbReference type="ARBA" id="ARBA00022614"/>
    </source>
</evidence>
<accession>A0A8H6YU05</accession>